<dbReference type="OrthoDB" id="5198105at2"/>
<organism evidence="2 3">
    <name type="scientific">Palleronia abyssalis</name>
    <dbReference type="NCBI Taxonomy" id="1501240"/>
    <lineage>
        <taxon>Bacteria</taxon>
        <taxon>Pseudomonadati</taxon>
        <taxon>Pseudomonadota</taxon>
        <taxon>Alphaproteobacteria</taxon>
        <taxon>Rhodobacterales</taxon>
        <taxon>Roseobacteraceae</taxon>
        <taxon>Palleronia</taxon>
    </lineage>
</organism>
<dbReference type="AlphaFoldDB" id="A0A2R8C185"/>
<evidence type="ECO:0000313" key="2">
    <source>
        <dbReference type="EMBL" id="SPJ26129.1"/>
    </source>
</evidence>
<reference evidence="2 3" key="1">
    <citation type="submission" date="2018-03" db="EMBL/GenBank/DDBJ databases">
        <authorList>
            <person name="Keele B.F."/>
        </authorList>
    </citation>
    <scope>NUCLEOTIDE SEQUENCE [LARGE SCALE GENOMIC DNA]</scope>
    <source>
        <strain evidence="2 3">CECT 8504</strain>
    </source>
</reference>
<feature type="transmembrane region" description="Helical" evidence="1">
    <location>
        <begin position="12"/>
        <end position="36"/>
    </location>
</feature>
<feature type="transmembrane region" description="Helical" evidence="1">
    <location>
        <begin position="110"/>
        <end position="136"/>
    </location>
</feature>
<keyword evidence="3" id="KW-1185">Reference proteome</keyword>
<proteinExistence type="predicted"/>
<dbReference type="Proteomes" id="UP000244912">
    <property type="component" value="Unassembled WGS sequence"/>
</dbReference>
<evidence type="ECO:0000256" key="1">
    <source>
        <dbReference type="SAM" id="Phobius"/>
    </source>
</evidence>
<gene>
    <name evidence="2" type="ORF">PAA8504_03985</name>
</gene>
<keyword evidence="1" id="KW-0812">Transmembrane</keyword>
<keyword evidence="1" id="KW-1133">Transmembrane helix</keyword>
<dbReference type="EMBL" id="ONZF01000014">
    <property type="protein sequence ID" value="SPJ26129.1"/>
    <property type="molecule type" value="Genomic_DNA"/>
</dbReference>
<feature type="transmembrane region" description="Helical" evidence="1">
    <location>
        <begin position="142"/>
        <end position="172"/>
    </location>
</feature>
<protein>
    <submittedName>
        <fullName evidence="2">Uncharacterized protein</fullName>
    </submittedName>
</protein>
<evidence type="ECO:0000313" key="3">
    <source>
        <dbReference type="Proteomes" id="UP000244912"/>
    </source>
</evidence>
<feature type="transmembrane region" description="Helical" evidence="1">
    <location>
        <begin position="81"/>
        <end position="98"/>
    </location>
</feature>
<name>A0A2R8C185_9RHOB</name>
<accession>A0A2R8C185</accession>
<keyword evidence="1" id="KW-0472">Membrane</keyword>
<dbReference type="RefSeq" id="WP_108895837.1">
    <property type="nucleotide sequence ID" value="NZ_ONZF01000014.1"/>
</dbReference>
<sequence length="183" mass="19876">MMNGYLPKHVGKIAIGAAMLAASVYLAMISVTLAHLEAVSGQVPFDMRPFGYSPTEAALLLDGLGMVGREYYLTRQIPLDMVYPAFLALTLCSTIFWFGSRITSRRFVHLGVTLSVGSALFDYIENLGIVAMIRIWPDVSGLIVYATSTATIFKSGITTLTVILALLTGFLWSRQAKADARAC</sequence>